<keyword evidence="1" id="KW-0547">Nucleotide-binding</keyword>
<dbReference type="Gene3D" id="3.40.50.300">
    <property type="entry name" value="P-loop containing nucleotide triphosphate hydrolases"/>
    <property type="match status" value="2"/>
</dbReference>
<dbReference type="RefSeq" id="WP_191615214.1">
    <property type="nucleotide sequence ID" value="NZ_JACYFG010000002.1"/>
</dbReference>
<organism evidence="4 5">
    <name type="scientific">Pelagicoccus enzymogenes</name>
    <dbReference type="NCBI Taxonomy" id="2773457"/>
    <lineage>
        <taxon>Bacteria</taxon>
        <taxon>Pseudomonadati</taxon>
        <taxon>Verrucomicrobiota</taxon>
        <taxon>Opitutia</taxon>
        <taxon>Puniceicoccales</taxon>
        <taxon>Pelagicoccaceae</taxon>
        <taxon>Pelagicoccus</taxon>
    </lineage>
</organism>
<comment type="caution">
    <text evidence="4">The sequence shown here is derived from an EMBL/GenBank/DDBJ whole genome shotgun (WGS) entry which is preliminary data.</text>
</comment>
<dbReference type="Proteomes" id="UP000622317">
    <property type="component" value="Unassembled WGS sequence"/>
</dbReference>
<reference evidence="4" key="1">
    <citation type="submission" date="2020-09" db="EMBL/GenBank/DDBJ databases">
        <title>Pelagicoccus enzymogenes sp. nov. with an EPS production, isolated from marine sediment.</title>
        <authorList>
            <person name="Feng X."/>
        </authorList>
    </citation>
    <scope>NUCLEOTIDE SEQUENCE</scope>
    <source>
        <strain evidence="4">NFK12</strain>
    </source>
</reference>
<dbReference type="SUPFAM" id="SSF52540">
    <property type="entry name" value="P-loop containing nucleoside triphosphate hydrolases"/>
    <property type="match status" value="2"/>
</dbReference>
<evidence type="ECO:0000256" key="1">
    <source>
        <dbReference type="ARBA" id="ARBA00022741"/>
    </source>
</evidence>
<dbReference type="InterPro" id="IPR003593">
    <property type="entry name" value="AAA+_ATPase"/>
</dbReference>
<dbReference type="SMART" id="SM00382">
    <property type="entry name" value="AAA"/>
    <property type="match status" value="2"/>
</dbReference>
<evidence type="ECO:0000259" key="3">
    <source>
        <dbReference type="PROSITE" id="PS50893"/>
    </source>
</evidence>
<dbReference type="PANTHER" id="PTHR43158:SF2">
    <property type="entry name" value="SKFA PEPTIDE EXPORT ATP-BINDING PROTEIN SKFE"/>
    <property type="match status" value="1"/>
</dbReference>
<gene>
    <name evidence="4" type="ORF">IEN85_01085</name>
</gene>
<dbReference type="EMBL" id="JACYFG010000002">
    <property type="protein sequence ID" value="MBD5778088.1"/>
    <property type="molecule type" value="Genomic_DNA"/>
</dbReference>
<dbReference type="PROSITE" id="PS50893">
    <property type="entry name" value="ABC_TRANSPORTER_2"/>
    <property type="match status" value="2"/>
</dbReference>
<name>A0A927F464_9BACT</name>
<accession>A0A927F464</accession>
<dbReference type="InterPro" id="IPR027417">
    <property type="entry name" value="P-loop_NTPase"/>
</dbReference>
<proteinExistence type="predicted"/>
<feature type="domain" description="ABC transporter" evidence="3">
    <location>
        <begin position="247"/>
        <end position="475"/>
    </location>
</feature>
<evidence type="ECO:0000313" key="5">
    <source>
        <dbReference type="Proteomes" id="UP000622317"/>
    </source>
</evidence>
<keyword evidence="5" id="KW-1185">Reference proteome</keyword>
<keyword evidence="2 4" id="KW-0067">ATP-binding</keyword>
<dbReference type="Pfam" id="PF00005">
    <property type="entry name" value="ABC_tran"/>
    <property type="match status" value="2"/>
</dbReference>
<dbReference type="GO" id="GO:0005524">
    <property type="term" value="F:ATP binding"/>
    <property type="evidence" value="ECO:0007669"/>
    <property type="project" value="UniProtKB-KW"/>
</dbReference>
<dbReference type="PANTHER" id="PTHR43158">
    <property type="entry name" value="SKFA PEPTIDE EXPORT ATP-BINDING PROTEIN SKFE"/>
    <property type="match status" value="1"/>
</dbReference>
<evidence type="ECO:0000313" key="4">
    <source>
        <dbReference type="EMBL" id="MBD5778088.1"/>
    </source>
</evidence>
<sequence length="476" mass="52947">MLIRALHTAQLNIHDWRLAPDETWCVLGNNASGKSQLAAALCGEPVAGQIEIEDAPSRAAWVGFETLQSDYEQQLANDETDFLDRLDHGSTGLEILLESGASETEIREQAERFGIAPLLNRGCRLFSSGELRRVQILAHWLGKPDLLILDEPFDALDIQAYAECSTLFESLIKSGQRILLLVNRIEDVAPWSSHLAVLHNGKLAATGPRSEVLQAPALAARARSAPSAQVRLPPTLRPGATSFSPLVKLSDASINYSGVSQFERFDWTLNTGDHTLITGPNGCGKSTLLALLTGDHPQCYSNQIEIFGYRRGSGESIWDIKRHIGYVSPSLHRDYRVSCSVETTVLSGFHDSIGLYQASNAQELATARQWLSLFELSKYGQRPFRSLSYGHQRLALIARALVKQPALVILDEPTQGLDDLNRHLVLACLMKLASLRHSTLLFVSHREDEHLPLFEKRLHFEATHRESPRFRIRKLS</sequence>
<dbReference type="InterPro" id="IPR003439">
    <property type="entry name" value="ABC_transporter-like_ATP-bd"/>
</dbReference>
<dbReference type="AlphaFoldDB" id="A0A927F464"/>
<feature type="domain" description="ABC transporter" evidence="3">
    <location>
        <begin position="1"/>
        <end position="225"/>
    </location>
</feature>
<protein>
    <submittedName>
        <fullName evidence="4">ATP-binding cassette domain-containing protein</fullName>
    </submittedName>
</protein>
<evidence type="ECO:0000256" key="2">
    <source>
        <dbReference type="ARBA" id="ARBA00022840"/>
    </source>
</evidence>
<dbReference type="GO" id="GO:0016887">
    <property type="term" value="F:ATP hydrolysis activity"/>
    <property type="evidence" value="ECO:0007669"/>
    <property type="project" value="InterPro"/>
</dbReference>